<gene>
    <name evidence="7" type="ORF">Cfor_02742</name>
    <name evidence="8" type="ORF">Cfor_02941</name>
</gene>
<dbReference type="GO" id="GO:1990573">
    <property type="term" value="P:potassium ion import across plasma membrane"/>
    <property type="evidence" value="ECO:0007669"/>
    <property type="project" value="TreeGrafter"/>
</dbReference>
<reference evidence="9" key="2">
    <citation type="submission" date="2020-01" db="EMBL/GenBank/DDBJ databases">
        <title>Draft genome sequence of the Termite Coptotermes fromosanus.</title>
        <authorList>
            <person name="Itakura S."/>
            <person name="Yosikawa Y."/>
            <person name="Umezawa K."/>
        </authorList>
    </citation>
    <scope>NUCLEOTIDE SEQUENCE [LARGE SCALE GENOMIC DNA]</scope>
</reference>
<comment type="similarity">
    <text evidence="2">Belongs to the X(+)/potassium ATPases subunit beta family.</text>
</comment>
<feature type="non-terminal residue" evidence="8">
    <location>
        <position position="89"/>
    </location>
</feature>
<dbReference type="Proteomes" id="UP000502823">
    <property type="component" value="Unassembled WGS sequence"/>
</dbReference>
<dbReference type="GO" id="GO:0030007">
    <property type="term" value="P:intracellular potassium ion homeostasis"/>
    <property type="evidence" value="ECO:0007669"/>
    <property type="project" value="TreeGrafter"/>
</dbReference>
<dbReference type="OrthoDB" id="5912413at2759"/>
<dbReference type="Pfam" id="PF00287">
    <property type="entry name" value="Na_K-ATPase"/>
    <property type="match status" value="1"/>
</dbReference>
<dbReference type="EMBL" id="BLKM01003090">
    <property type="protein sequence ID" value="GFG41077.1"/>
    <property type="molecule type" value="Genomic_DNA"/>
</dbReference>
<keyword evidence="4" id="KW-0735">Signal-anchor</keyword>
<comment type="caution">
    <text evidence="8">The sequence shown here is derived from an EMBL/GenBank/DDBJ whole genome shotgun (WGS) entry which is preliminary data.</text>
</comment>
<evidence type="ECO:0000313" key="9">
    <source>
        <dbReference type="Proteomes" id="UP000502823"/>
    </source>
</evidence>
<reference evidence="8" key="1">
    <citation type="journal article" date="2020" name="J. Asia-Pac. Entomol.">
        <title>Draft genome sequence of the termite, Coptotermes formosanus: Genetic insights into the pyruvate dehydrogenase complex of the termite.</title>
        <authorList>
            <person name="Itakura S."/>
            <person name="Yosikawa Y."/>
            <person name="Togami Y."/>
            <person name="Umezawa K."/>
        </authorList>
    </citation>
    <scope>NUCLEOTIDE SEQUENCE</scope>
    <source>
        <tissue evidence="8">Head</tissue>
    </source>
</reference>
<dbReference type="InterPro" id="IPR000402">
    <property type="entry name" value="Na/K_ATPase_sub_beta"/>
</dbReference>
<accession>A0A6L2QFF1</accession>
<dbReference type="GO" id="GO:0036376">
    <property type="term" value="P:sodium ion export across plasma membrane"/>
    <property type="evidence" value="ECO:0007669"/>
    <property type="project" value="TreeGrafter"/>
</dbReference>
<dbReference type="AlphaFoldDB" id="A0A6L2QFF1"/>
<proteinExistence type="inferred from homology"/>
<keyword evidence="6" id="KW-0472">Membrane</keyword>
<dbReference type="GO" id="GO:0001671">
    <property type="term" value="F:ATPase activator activity"/>
    <property type="evidence" value="ECO:0007669"/>
    <property type="project" value="TreeGrafter"/>
</dbReference>
<dbReference type="InterPro" id="IPR038702">
    <property type="entry name" value="Na/K_ATPase_sub_beta_sf"/>
</dbReference>
<keyword evidence="5" id="KW-1133">Transmembrane helix</keyword>
<name>A0A6L2QFF1_COPFO</name>
<evidence type="ECO:0000313" key="7">
    <source>
        <dbReference type="EMBL" id="GFG36831.1"/>
    </source>
</evidence>
<comment type="subcellular location">
    <subcellularLocation>
        <location evidence="1">Membrane</location>
        <topology evidence="1">Single-pass type II membrane protein</topology>
    </subcellularLocation>
</comment>
<evidence type="ECO:0000256" key="3">
    <source>
        <dbReference type="ARBA" id="ARBA00022692"/>
    </source>
</evidence>
<protein>
    <submittedName>
        <fullName evidence="8">Uncharacterized protein</fullName>
    </submittedName>
</protein>
<evidence type="ECO:0000256" key="6">
    <source>
        <dbReference type="ARBA" id="ARBA00023136"/>
    </source>
</evidence>
<keyword evidence="3" id="KW-0812">Transmembrane</keyword>
<dbReference type="PANTHER" id="PTHR11523">
    <property type="entry name" value="SODIUM/POTASSIUM-DEPENDENT ATPASE BETA SUBUNIT"/>
    <property type="match status" value="1"/>
</dbReference>
<keyword evidence="9" id="KW-1185">Reference proteome</keyword>
<dbReference type="GO" id="GO:0006883">
    <property type="term" value="P:intracellular sodium ion homeostasis"/>
    <property type="evidence" value="ECO:0007669"/>
    <property type="project" value="TreeGrafter"/>
</dbReference>
<sequence length="89" mass="10287">IYGWVPEFYDYSKLPDDMPNDLKAYIRNTDPKELNQVWLSCRGENPADRENIGPISYIPGRGFPGYYYPYTNVDGYLSPVIAIHLARPQ</sequence>
<evidence type="ECO:0000313" key="8">
    <source>
        <dbReference type="EMBL" id="GFG41077.1"/>
    </source>
</evidence>
<dbReference type="Gene3D" id="2.60.40.1660">
    <property type="entry name" value="Na, k-atpase alpha subunit"/>
    <property type="match status" value="1"/>
</dbReference>
<evidence type="ECO:0000256" key="1">
    <source>
        <dbReference type="ARBA" id="ARBA00004606"/>
    </source>
</evidence>
<feature type="non-terminal residue" evidence="8">
    <location>
        <position position="1"/>
    </location>
</feature>
<evidence type="ECO:0000256" key="4">
    <source>
        <dbReference type="ARBA" id="ARBA00022968"/>
    </source>
</evidence>
<evidence type="ECO:0000256" key="2">
    <source>
        <dbReference type="ARBA" id="ARBA00005876"/>
    </source>
</evidence>
<evidence type="ECO:0000256" key="5">
    <source>
        <dbReference type="ARBA" id="ARBA00022989"/>
    </source>
</evidence>
<dbReference type="GO" id="GO:0005890">
    <property type="term" value="C:sodium:potassium-exchanging ATPase complex"/>
    <property type="evidence" value="ECO:0007669"/>
    <property type="project" value="InterPro"/>
</dbReference>
<dbReference type="InParanoid" id="A0A6L2QFF1"/>
<organism evidence="8 9">
    <name type="scientific">Coptotermes formosanus</name>
    <name type="common">Formosan subterranean termite</name>
    <dbReference type="NCBI Taxonomy" id="36987"/>
    <lineage>
        <taxon>Eukaryota</taxon>
        <taxon>Metazoa</taxon>
        <taxon>Ecdysozoa</taxon>
        <taxon>Arthropoda</taxon>
        <taxon>Hexapoda</taxon>
        <taxon>Insecta</taxon>
        <taxon>Pterygota</taxon>
        <taxon>Neoptera</taxon>
        <taxon>Polyneoptera</taxon>
        <taxon>Dictyoptera</taxon>
        <taxon>Blattodea</taxon>
        <taxon>Blattoidea</taxon>
        <taxon>Termitoidae</taxon>
        <taxon>Rhinotermitidae</taxon>
        <taxon>Coptotermes</taxon>
    </lineage>
</organism>
<dbReference type="EMBL" id="BLKM01006294">
    <property type="protein sequence ID" value="GFG36831.1"/>
    <property type="molecule type" value="Genomic_DNA"/>
</dbReference>
<dbReference type="PANTHER" id="PTHR11523:SF46">
    <property type="entry name" value="SODIUM_POTASSIUM-TRANSPORTING ATPASE SUBUNIT BETA-2"/>
    <property type="match status" value="1"/>
</dbReference>